<dbReference type="EMBL" id="JBHTEK010000001">
    <property type="protein sequence ID" value="MFC7669352.1"/>
    <property type="molecule type" value="Genomic_DNA"/>
</dbReference>
<gene>
    <name evidence="2" type="ORF">ACFQT0_19805</name>
</gene>
<evidence type="ECO:0000313" key="2">
    <source>
        <dbReference type="EMBL" id="MFC7669352.1"/>
    </source>
</evidence>
<keyword evidence="3" id="KW-1185">Reference proteome</keyword>
<protein>
    <submittedName>
        <fullName evidence="2">Uncharacterized protein</fullName>
    </submittedName>
</protein>
<reference evidence="3" key="1">
    <citation type="journal article" date="2019" name="Int. J. Syst. Evol. Microbiol.">
        <title>The Global Catalogue of Microorganisms (GCM) 10K type strain sequencing project: providing services to taxonomists for standard genome sequencing and annotation.</title>
        <authorList>
            <consortium name="The Broad Institute Genomics Platform"/>
            <consortium name="The Broad Institute Genome Sequencing Center for Infectious Disease"/>
            <person name="Wu L."/>
            <person name="Ma J."/>
        </authorList>
    </citation>
    <scope>NUCLEOTIDE SEQUENCE [LARGE SCALE GENOMIC DNA]</scope>
    <source>
        <strain evidence="3">JCM 19635</strain>
    </source>
</reference>
<accession>A0ABW2UAC2</accession>
<dbReference type="Proteomes" id="UP001596513">
    <property type="component" value="Unassembled WGS sequence"/>
</dbReference>
<dbReference type="RefSeq" id="WP_380204859.1">
    <property type="nucleotide sequence ID" value="NZ_JBHTEK010000001.1"/>
</dbReference>
<evidence type="ECO:0000313" key="3">
    <source>
        <dbReference type="Proteomes" id="UP001596513"/>
    </source>
</evidence>
<proteinExistence type="predicted"/>
<evidence type="ECO:0000256" key="1">
    <source>
        <dbReference type="SAM" id="MobiDB-lite"/>
    </source>
</evidence>
<organism evidence="2 3">
    <name type="scientific">Hymenobacter humi</name>
    <dbReference type="NCBI Taxonomy" id="1411620"/>
    <lineage>
        <taxon>Bacteria</taxon>
        <taxon>Pseudomonadati</taxon>
        <taxon>Bacteroidota</taxon>
        <taxon>Cytophagia</taxon>
        <taxon>Cytophagales</taxon>
        <taxon>Hymenobacteraceae</taxon>
        <taxon>Hymenobacter</taxon>
    </lineage>
</organism>
<sequence>MDGREMFSLTADAALRGEIQKERQRIVQAMLTAKKAARPPSRPRAKRRACGTATPWARKKN</sequence>
<name>A0ABW2UAC2_9BACT</name>
<feature type="compositionally biased region" description="Basic residues" evidence="1">
    <location>
        <begin position="35"/>
        <end position="49"/>
    </location>
</feature>
<feature type="region of interest" description="Disordered" evidence="1">
    <location>
        <begin position="32"/>
        <end position="61"/>
    </location>
</feature>
<comment type="caution">
    <text evidence="2">The sequence shown here is derived from an EMBL/GenBank/DDBJ whole genome shotgun (WGS) entry which is preliminary data.</text>
</comment>